<dbReference type="GO" id="GO:0005886">
    <property type="term" value="C:plasma membrane"/>
    <property type="evidence" value="ECO:0007669"/>
    <property type="project" value="UniProtKB-SubCell"/>
</dbReference>
<protein>
    <recommendedName>
        <fullName evidence="4">Undecaprenyl-diphosphatase</fullName>
        <ecNumber evidence="3">3.6.1.27</ecNumber>
    </recommendedName>
    <alternativeName>
        <fullName evidence="10">Undecaprenyl pyrophosphate phosphatase</fullName>
    </alternativeName>
</protein>
<evidence type="ECO:0000256" key="11">
    <source>
        <dbReference type="ARBA" id="ARBA00047594"/>
    </source>
</evidence>
<feature type="transmembrane region" description="Helical" evidence="12">
    <location>
        <begin position="230"/>
        <end position="251"/>
    </location>
</feature>
<evidence type="ECO:0000256" key="12">
    <source>
        <dbReference type="SAM" id="Phobius"/>
    </source>
</evidence>
<comment type="caution">
    <text evidence="13">The sequence shown here is derived from an EMBL/GenBank/DDBJ whole genome shotgun (WGS) entry which is preliminary data.</text>
</comment>
<feature type="non-terminal residue" evidence="13">
    <location>
        <position position="271"/>
    </location>
</feature>
<evidence type="ECO:0000256" key="1">
    <source>
        <dbReference type="ARBA" id="ARBA00004651"/>
    </source>
</evidence>
<dbReference type="PANTHER" id="PTHR30622:SF2">
    <property type="entry name" value="UNDECAPRENYL-DIPHOSPHATASE"/>
    <property type="match status" value="1"/>
</dbReference>
<dbReference type="AlphaFoldDB" id="X1T7P4"/>
<dbReference type="Pfam" id="PF02673">
    <property type="entry name" value="BacA"/>
    <property type="match status" value="1"/>
</dbReference>
<gene>
    <name evidence="13" type="ORF">S12H4_33857</name>
</gene>
<feature type="transmembrane region" description="Helical" evidence="12">
    <location>
        <begin position="12"/>
        <end position="34"/>
    </location>
</feature>
<evidence type="ECO:0000256" key="9">
    <source>
        <dbReference type="ARBA" id="ARBA00023136"/>
    </source>
</evidence>
<keyword evidence="8 12" id="KW-1133">Transmembrane helix</keyword>
<evidence type="ECO:0000256" key="5">
    <source>
        <dbReference type="ARBA" id="ARBA00022475"/>
    </source>
</evidence>
<comment type="similarity">
    <text evidence="2">Belongs to the UppP family.</text>
</comment>
<dbReference type="EMBL" id="BARW01019992">
    <property type="protein sequence ID" value="GAJ01309.1"/>
    <property type="molecule type" value="Genomic_DNA"/>
</dbReference>
<evidence type="ECO:0000256" key="8">
    <source>
        <dbReference type="ARBA" id="ARBA00022989"/>
    </source>
</evidence>
<proteinExistence type="inferred from homology"/>
<evidence type="ECO:0000256" key="6">
    <source>
        <dbReference type="ARBA" id="ARBA00022692"/>
    </source>
</evidence>
<evidence type="ECO:0000313" key="13">
    <source>
        <dbReference type="EMBL" id="GAJ01309.1"/>
    </source>
</evidence>
<keyword evidence="7" id="KW-0378">Hydrolase</keyword>
<comment type="catalytic activity">
    <reaction evidence="11">
        <text>di-trans,octa-cis-undecaprenyl diphosphate + H2O = di-trans,octa-cis-undecaprenyl phosphate + phosphate + H(+)</text>
        <dbReference type="Rhea" id="RHEA:28094"/>
        <dbReference type="ChEBI" id="CHEBI:15377"/>
        <dbReference type="ChEBI" id="CHEBI:15378"/>
        <dbReference type="ChEBI" id="CHEBI:43474"/>
        <dbReference type="ChEBI" id="CHEBI:58405"/>
        <dbReference type="ChEBI" id="CHEBI:60392"/>
        <dbReference type="EC" id="3.6.1.27"/>
    </reaction>
</comment>
<evidence type="ECO:0000256" key="10">
    <source>
        <dbReference type="ARBA" id="ARBA00032707"/>
    </source>
</evidence>
<organism evidence="13">
    <name type="scientific">marine sediment metagenome</name>
    <dbReference type="NCBI Taxonomy" id="412755"/>
    <lineage>
        <taxon>unclassified sequences</taxon>
        <taxon>metagenomes</taxon>
        <taxon>ecological metagenomes</taxon>
    </lineage>
</organism>
<dbReference type="PANTHER" id="PTHR30622">
    <property type="entry name" value="UNDECAPRENYL-DIPHOSPHATASE"/>
    <property type="match status" value="1"/>
</dbReference>
<reference evidence="13" key="1">
    <citation type="journal article" date="2014" name="Front. Microbiol.">
        <title>High frequency of phylogenetically diverse reductive dehalogenase-homologous genes in deep subseafloor sedimentary metagenomes.</title>
        <authorList>
            <person name="Kawai M."/>
            <person name="Futagami T."/>
            <person name="Toyoda A."/>
            <person name="Takaki Y."/>
            <person name="Nishi S."/>
            <person name="Hori S."/>
            <person name="Arai W."/>
            <person name="Tsubouchi T."/>
            <person name="Morono Y."/>
            <person name="Uchiyama I."/>
            <person name="Ito T."/>
            <person name="Fujiyama A."/>
            <person name="Inagaki F."/>
            <person name="Takami H."/>
        </authorList>
    </citation>
    <scope>NUCLEOTIDE SEQUENCE</scope>
    <source>
        <strain evidence="13">Expedition CK06-06</strain>
    </source>
</reference>
<keyword evidence="6 12" id="KW-0812">Transmembrane</keyword>
<feature type="transmembrane region" description="Helical" evidence="12">
    <location>
        <begin position="40"/>
        <end position="59"/>
    </location>
</feature>
<feature type="transmembrane region" description="Helical" evidence="12">
    <location>
        <begin position="87"/>
        <end position="109"/>
    </location>
</feature>
<evidence type="ECO:0000256" key="7">
    <source>
        <dbReference type="ARBA" id="ARBA00022801"/>
    </source>
</evidence>
<dbReference type="GO" id="GO:0050380">
    <property type="term" value="F:undecaprenyl-diphosphatase activity"/>
    <property type="evidence" value="ECO:0007669"/>
    <property type="project" value="UniProtKB-EC"/>
</dbReference>
<comment type="subcellular location">
    <subcellularLocation>
        <location evidence="1">Cell membrane</location>
        <topology evidence="1">Multi-pass membrane protein</topology>
    </subcellularLocation>
</comment>
<evidence type="ECO:0000256" key="4">
    <source>
        <dbReference type="ARBA" id="ARBA00021581"/>
    </source>
</evidence>
<sequence>MIEYIIIAILQGLFEWLPISSSGQVMIVAVNFFGIPPEEAYSLSIWLHLGTMFAVLLKFKKDYIRIAKSFLPKKFNIEETDIKKRNWLIVGTIGTAITALPLYFIFKFIIVGEFTAIHGDLLTLIIAGMLIITGIILLLIKKKFGVKTIESVEKQNVIKDSFIIGLTQGVAVLPGISRSAITVSTTLIENYEQDSALRLSFLMSVPVVIASIAVDIIFGEGSVFRILDPITIIIITFFSFIVGYASIEILLKIAKKIQFGYFCLLYGIIAY</sequence>
<accession>X1T7P4</accession>
<feature type="transmembrane region" description="Helical" evidence="12">
    <location>
        <begin position="121"/>
        <end position="140"/>
    </location>
</feature>
<dbReference type="InterPro" id="IPR003824">
    <property type="entry name" value="UppP"/>
</dbReference>
<dbReference type="EC" id="3.6.1.27" evidence="3"/>
<keyword evidence="5" id="KW-1003">Cell membrane</keyword>
<evidence type="ECO:0000256" key="2">
    <source>
        <dbReference type="ARBA" id="ARBA00010621"/>
    </source>
</evidence>
<name>X1T7P4_9ZZZZ</name>
<feature type="transmembrane region" description="Helical" evidence="12">
    <location>
        <begin position="199"/>
        <end position="218"/>
    </location>
</feature>
<evidence type="ECO:0000256" key="3">
    <source>
        <dbReference type="ARBA" id="ARBA00012374"/>
    </source>
</evidence>
<keyword evidence="9 12" id="KW-0472">Membrane</keyword>